<name>A0A026WSC6_OOCBI</name>
<accession>A0A026WSC6</accession>
<gene>
    <name evidence="1" type="ORF">X777_16909</name>
</gene>
<dbReference type="AlphaFoldDB" id="A0A026WSC6"/>
<evidence type="ECO:0000313" key="2">
    <source>
        <dbReference type="Proteomes" id="UP000053097"/>
    </source>
</evidence>
<proteinExistence type="predicted"/>
<dbReference type="Proteomes" id="UP000053097">
    <property type="component" value="Unassembled WGS sequence"/>
</dbReference>
<keyword evidence="2" id="KW-1185">Reference proteome</keyword>
<sequence>MCIGVVCQRVTGDIVTETLKSRRLAGFLALGRPTLRPTFTDENEWCAFCSDRRSLVPL</sequence>
<evidence type="ECO:0000313" key="1">
    <source>
        <dbReference type="EMBL" id="EZA58950.1"/>
    </source>
</evidence>
<organism evidence="1 2">
    <name type="scientific">Ooceraea biroi</name>
    <name type="common">Clonal raider ant</name>
    <name type="synonym">Cerapachys biroi</name>
    <dbReference type="NCBI Taxonomy" id="2015173"/>
    <lineage>
        <taxon>Eukaryota</taxon>
        <taxon>Metazoa</taxon>
        <taxon>Ecdysozoa</taxon>
        <taxon>Arthropoda</taxon>
        <taxon>Hexapoda</taxon>
        <taxon>Insecta</taxon>
        <taxon>Pterygota</taxon>
        <taxon>Neoptera</taxon>
        <taxon>Endopterygota</taxon>
        <taxon>Hymenoptera</taxon>
        <taxon>Apocrita</taxon>
        <taxon>Aculeata</taxon>
        <taxon>Formicoidea</taxon>
        <taxon>Formicidae</taxon>
        <taxon>Dorylinae</taxon>
        <taxon>Ooceraea</taxon>
    </lineage>
</organism>
<protein>
    <submittedName>
        <fullName evidence="1">Uncharacterized protein</fullName>
    </submittedName>
</protein>
<reference evidence="1 2" key="1">
    <citation type="journal article" date="2014" name="Curr. Biol.">
        <title>The genome of the clonal raider ant Cerapachys biroi.</title>
        <authorList>
            <person name="Oxley P.R."/>
            <person name="Ji L."/>
            <person name="Fetter-Pruneda I."/>
            <person name="McKenzie S.K."/>
            <person name="Li C."/>
            <person name="Hu H."/>
            <person name="Zhang G."/>
            <person name="Kronauer D.J."/>
        </authorList>
    </citation>
    <scope>NUCLEOTIDE SEQUENCE [LARGE SCALE GENOMIC DNA]</scope>
</reference>
<dbReference type="EMBL" id="KK107111">
    <property type="protein sequence ID" value="EZA58950.1"/>
    <property type="molecule type" value="Genomic_DNA"/>
</dbReference>